<dbReference type="GO" id="GO:0006829">
    <property type="term" value="P:zinc ion transport"/>
    <property type="evidence" value="ECO:0007669"/>
    <property type="project" value="InterPro"/>
</dbReference>
<reference evidence="8 9" key="1">
    <citation type="journal article" date="2016" name="Mol. Biol. Evol.">
        <title>Comparative Genomics of Early-Diverging Mushroom-Forming Fungi Provides Insights into the Origins of Lignocellulose Decay Capabilities.</title>
        <authorList>
            <person name="Nagy L.G."/>
            <person name="Riley R."/>
            <person name="Tritt A."/>
            <person name="Adam C."/>
            <person name="Daum C."/>
            <person name="Floudas D."/>
            <person name="Sun H."/>
            <person name="Yadav J.S."/>
            <person name="Pangilinan J."/>
            <person name="Larsson K.H."/>
            <person name="Matsuura K."/>
            <person name="Barry K."/>
            <person name="Labutti K."/>
            <person name="Kuo R."/>
            <person name="Ohm R.A."/>
            <person name="Bhattacharya S.S."/>
            <person name="Shirouzu T."/>
            <person name="Yoshinaga Y."/>
            <person name="Martin F.M."/>
            <person name="Grigoriev I.V."/>
            <person name="Hibbett D.S."/>
        </authorList>
    </citation>
    <scope>NUCLEOTIDE SEQUENCE [LARGE SCALE GENOMIC DNA]</scope>
    <source>
        <strain evidence="8 9">HHB10207 ss-3</strain>
    </source>
</reference>
<evidence type="ECO:0000313" key="8">
    <source>
        <dbReference type="EMBL" id="KZT40601.1"/>
    </source>
</evidence>
<dbReference type="Proteomes" id="UP000076798">
    <property type="component" value="Unassembled WGS sequence"/>
</dbReference>
<evidence type="ECO:0000256" key="6">
    <source>
        <dbReference type="ARBA" id="ARBA00023136"/>
    </source>
</evidence>
<dbReference type="OrthoDB" id="19859at2759"/>
<keyword evidence="4 7" id="KW-1133">Transmembrane helix</keyword>
<evidence type="ECO:0000256" key="5">
    <source>
        <dbReference type="ARBA" id="ARBA00023034"/>
    </source>
</evidence>
<feature type="transmembrane region" description="Helical" evidence="7">
    <location>
        <begin position="298"/>
        <end position="318"/>
    </location>
</feature>
<keyword evidence="3 7" id="KW-0812">Transmembrane</keyword>
<dbReference type="PANTHER" id="PTHR16133">
    <property type="entry name" value="SOLUTE CARRIER FAMILY 39 ZINC TRANSPORTER , MEMBER 9-RELATED"/>
    <property type="match status" value="1"/>
</dbReference>
<keyword evidence="5" id="KW-0333">Golgi apparatus</keyword>
<feature type="transmembrane region" description="Helical" evidence="7">
    <location>
        <begin position="36"/>
        <end position="56"/>
    </location>
</feature>
<comment type="subcellular location">
    <subcellularLocation>
        <location evidence="1">Endomembrane system</location>
        <topology evidence="1">Multi-pass membrane protein</topology>
    </subcellularLocation>
    <subcellularLocation>
        <location evidence="2">Golgi apparatus membrane</location>
    </subcellularLocation>
</comment>
<dbReference type="EMBL" id="KV428030">
    <property type="protein sequence ID" value="KZT40601.1"/>
    <property type="molecule type" value="Genomic_DNA"/>
</dbReference>
<dbReference type="AlphaFoldDB" id="A0A166FFY8"/>
<evidence type="ECO:0000256" key="7">
    <source>
        <dbReference type="SAM" id="Phobius"/>
    </source>
</evidence>
<evidence type="ECO:0000256" key="3">
    <source>
        <dbReference type="ARBA" id="ARBA00022692"/>
    </source>
</evidence>
<dbReference type="Pfam" id="PF02535">
    <property type="entry name" value="Zip"/>
    <property type="match status" value="1"/>
</dbReference>
<dbReference type="InterPro" id="IPR003689">
    <property type="entry name" value="ZIP"/>
</dbReference>
<dbReference type="GO" id="GO:0046873">
    <property type="term" value="F:metal ion transmembrane transporter activity"/>
    <property type="evidence" value="ECO:0007669"/>
    <property type="project" value="InterPro"/>
</dbReference>
<keyword evidence="6 7" id="KW-0472">Membrane</keyword>
<dbReference type="STRING" id="1314776.A0A166FFY8"/>
<dbReference type="InterPro" id="IPR045891">
    <property type="entry name" value="ZIP9"/>
</dbReference>
<evidence type="ECO:0000313" key="9">
    <source>
        <dbReference type="Proteomes" id="UP000076798"/>
    </source>
</evidence>
<dbReference type="PANTHER" id="PTHR16133:SF0">
    <property type="entry name" value="ZINC_IRON REGULATED TRANSPORTER-RELATED PROTEIN 102B, ISOFORM E"/>
    <property type="match status" value="1"/>
</dbReference>
<dbReference type="GO" id="GO:0000139">
    <property type="term" value="C:Golgi membrane"/>
    <property type="evidence" value="ECO:0007669"/>
    <property type="project" value="UniProtKB-SubCell"/>
</dbReference>
<organism evidence="8 9">
    <name type="scientific">Sistotremastrum suecicum HHB10207 ss-3</name>
    <dbReference type="NCBI Taxonomy" id="1314776"/>
    <lineage>
        <taxon>Eukaryota</taxon>
        <taxon>Fungi</taxon>
        <taxon>Dikarya</taxon>
        <taxon>Basidiomycota</taxon>
        <taxon>Agaricomycotina</taxon>
        <taxon>Agaricomycetes</taxon>
        <taxon>Sistotremastrales</taxon>
        <taxon>Sistotremastraceae</taxon>
        <taxon>Sistotremastrum</taxon>
    </lineage>
</organism>
<evidence type="ECO:0000256" key="2">
    <source>
        <dbReference type="ARBA" id="ARBA00004394"/>
    </source>
</evidence>
<feature type="transmembrane region" description="Helical" evidence="7">
    <location>
        <begin position="77"/>
        <end position="95"/>
    </location>
</feature>
<accession>A0A166FFY8</accession>
<keyword evidence="9" id="KW-1185">Reference proteome</keyword>
<name>A0A166FFY8_9AGAM</name>
<feature type="transmembrane region" description="Helical" evidence="7">
    <location>
        <begin position="190"/>
        <end position="213"/>
    </location>
</feature>
<protein>
    <submittedName>
        <fullName evidence="8">Zinc/iron permease</fullName>
    </submittedName>
</protein>
<proteinExistence type="predicted"/>
<gene>
    <name evidence="8" type="ORF">SISSUDRAFT_1060089</name>
</gene>
<feature type="transmembrane region" description="Helical" evidence="7">
    <location>
        <begin position="225"/>
        <end position="246"/>
    </location>
</feature>
<sequence length="338" mass="34701">MSSLLTLLVMSTLLGAGAFGIAIIPLSFKISKNHVDHLSTFGTGLLLGAGFGIILPEGIETLIEKTPEGAEFPSSKIALSLLFGFGFMFLVEQFSSHSHDEHSAPAALPQSSNAYNMTAASSQTSVIEPELDFDLSLSNGPTKSTTDITKAFQITLGLVVHALADGLALGAASISAGDASGAGSATDLSLIVFLALTIHKAPAALALTTSLLATSIPRHKIRTHVALFAASTPIGAVLTYSILTLFGQGYGPENGFQGIALLVSAGTFLYVAIVLQPVSSESSPPSHGTNNADAVSKIAKVLLILVGMFTPLVISSFIGHGHGDSTHGEIPGGVQIID</sequence>
<feature type="transmembrane region" description="Helical" evidence="7">
    <location>
        <begin position="258"/>
        <end position="278"/>
    </location>
</feature>
<evidence type="ECO:0000256" key="1">
    <source>
        <dbReference type="ARBA" id="ARBA00004127"/>
    </source>
</evidence>
<evidence type="ECO:0000256" key="4">
    <source>
        <dbReference type="ARBA" id="ARBA00022989"/>
    </source>
</evidence>